<dbReference type="RefSeq" id="WP_005444904.1">
    <property type="nucleotide sequence ID" value="NZ_CM001466.1"/>
</dbReference>
<keyword evidence="8" id="KW-0723">Serine/threonine-protein kinase</keyword>
<evidence type="ECO:0000313" key="8">
    <source>
        <dbReference type="EMBL" id="EHY91113.1"/>
    </source>
</evidence>
<dbReference type="Pfam" id="PF00069">
    <property type="entry name" value="Pkinase"/>
    <property type="match status" value="1"/>
</dbReference>
<evidence type="ECO:0000256" key="3">
    <source>
        <dbReference type="ARBA" id="ARBA00022777"/>
    </source>
</evidence>
<dbReference type="SUPFAM" id="SSF56112">
    <property type="entry name" value="Protein kinase-like (PK-like)"/>
    <property type="match status" value="1"/>
</dbReference>
<evidence type="ECO:0000259" key="7">
    <source>
        <dbReference type="PROSITE" id="PS50011"/>
    </source>
</evidence>
<dbReference type="Gene3D" id="1.10.510.10">
    <property type="entry name" value="Transferase(Phosphotransferase) domain 1"/>
    <property type="match status" value="1"/>
</dbReference>
<dbReference type="GO" id="GO:0005524">
    <property type="term" value="F:ATP binding"/>
    <property type="evidence" value="ECO:0007669"/>
    <property type="project" value="UniProtKB-UniRule"/>
</dbReference>
<dbReference type="PROSITE" id="PS50011">
    <property type="entry name" value="PROTEIN_KINASE_DOM"/>
    <property type="match status" value="1"/>
</dbReference>
<dbReference type="GO" id="GO:0004674">
    <property type="term" value="F:protein serine/threonine kinase activity"/>
    <property type="evidence" value="ECO:0007669"/>
    <property type="project" value="UniProtKB-KW"/>
</dbReference>
<gene>
    <name evidence="8" type="ORF">SacazDRAFT_04267</name>
</gene>
<dbReference type="SMART" id="SM00220">
    <property type="entry name" value="S_TKc"/>
    <property type="match status" value="1"/>
</dbReference>
<dbReference type="EMBL" id="CM001466">
    <property type="protein sequence ID" value="EHY91113.1"/>
    <property type="molecule type" value="Genomic_DNA"/>
</dbReference>
<proteinExistence type="predicted"/>
<keyword evidence="1" id="KW-0808">Transferase</keyword>
<organism evidence="8 9">
    <name type="scientific">Saccharomonospora azurea NA-128</name>
    <dbReference type="NCBI Taxonomy" id="882081"/>
    <lineage>
        <taxon>Bacteria</taxon>
        <taxon>Bacillati</taxon>
        <taxon>Actinomycetota</taxon>
        <taxon>Actinomycetes</taxon>
        <taxon>Pseudonocardiales</taxon>
        <taxon>Pseudonocardiaceae</taxon>
        <taxon>Saccharomonospora</taxon>
    </lineage>
</organism>
<evidence type="ECO:0000256" key="5">
    <source>
        <dbReference type="PROSITE-ProRule" id="PRU10141"/>
    </source>
</evidence>
<feature type="region of interest" description="Disordered" evidence="6">
    <location>
        <begin position="285"/>
        <end position="335"/>
    </location>
</feature>
<dbReference type="CDD" id="cd14014">
    <property type="entry name" value="STKc_PknB_like"/>
    <property type="match status" value="1"/>
</dbReference>
<sequence length="358" mass="38383">MGPLDVGDPAKIGPYTLRGRLGRGGMGQVYLGVSKTADWVAVKVIRAGLADDAHLRARFKSEVANLRRVYGARVARFEGADFDGDQPWLAVEYVPGRSLKEFVEDDGVLPTDLAVTLGLLLAEGLGKIHQEGLLHRDLKPQNILLGPDGPKVIDFGLAVLVGRDHQLTKTGEVVGTPVYMSPEQADGESDLTAATDVYSLAATLVYAATGRLLYGSLTGMKLFDAIRDPATLPNLSGLPSELVALFGQMLAHDPQARPSLSAVEETLLKLVEKPGRTVKELRDALTQRTATEPSLPSEPGEIDIEVAGEPNPEPTPEPVTTEQSAAMDSESAEPEPVAIDVGWLVAEVREQYDRKPVL</sequence>
<dbReference type="InterPro" id="IPR011009">
    <property type="entry name" value="Kinase-like_dom_sf"/>
</dbReference>
<feature type="binding site" evidence="5">
    <location>
        <position position="43"/>
    </location>
    <ligand>
        <name>ATP</name>
        <dbReference type="ChEBI" id="CHEBI:30616"/>
    </ligand>
</feature>
<keyword evidence="9" id="KW-1185">Reference proteome</keyword>
<evidence type="ECO:0000256" key="6">
    <source>
        <dbReference type="SAM" id="MobiDB-lite"/>
    </source>
</evidence>
<keyword evidence="2 5" id="KW-0547">Nucleotide-binding</keyword>
<evidence type="ECO:0000256" key="4">
    <source>
        <dbReference type="ARBA" id="ARBA00022840"/>
    </source>
</evidence>
<dbReference type="PROSITE" id="PS00108">
    <property type="entry name" value="PROTEIN_KINASE_ST"/>
    <property type="match status" value="1"/>
</dbReference>
<dbReference type="InterPro" id="IPR017441">
    <property type="entry name" value="Protein_kinase_ATP_BS"/>
</dbReference>
<keyword evidence="3 8" id="KW-0418">Kinase</keyword>
<dbReference type="InterPro" id="IPR008271">
    <property type="entry name" value="Ser/Thr_kinase_AS"/>
</dbReference>
<dbReference type="PANTHER" id="PTHR43289:SF34">
    <property type="entry name" value="SERINE_THREONINE-PROTEIN KINASE YBDM-RELATED"/>
    <property type="match status" value="1"/>
</dbReference>
<dbReference type="PANTHER" id="PTHR43289">
    <property type="entry name" value="MITOGEN-ACTIVATED PROTEIN KINASE KINASE KINASE 20-RELATED"/>
    <property type="match status" value="1"/>
</dbReference>
<dbReference type="PROSITE" id="PS00107">
    <property type="entry name" value="PROTEIN_KINASE_ATP"/>
    <property type="match status" value="1"/>
</dbReference>
<accession>H8GFS8</accession>
<dbReference type="HOGENOM" id="CLU_000288_63_44_11"/>
<dbReference type="Gene3D" id="3.30.200.20">
    <property type="entry name" value="Phosphorylase Kinase, domain 1"/>
    <property type="match status" value="1"/>
</dbReference>
<evidence type="ECO:0000256" key="2">
    <source>
        <dbReference type="ARBA" id="ARBA00022741"/>
    </source>
</evidence>
<dbReference type="AlphaFoldDB" id="H8GFS8"/>
<evidence type="ECO:0000313" key="9">
    <source>
        <dbReference type="Proteomes" id="UP000004705"/>
    </source>
</evidence>
<evidence type="ECO:0000256" key="1">
    <source>
        <dbReference type="ARBA" id="ARBA00022679"/>
    </source>
</evidence>
<reference evidence="8 9" key="1">
    <citation type="journal article" date="2012" name="Stand. Genomic Sci.">
        <title>Genome sequence of the soil bacterium Saccharomonospora azurea type strain (NA-128(T)).</title>
        <authorList>
            <person name="Klenk H.P."/>
            <person name="Held B."/>
            <person name="Lucas S."/>
            <person name="Lapidus A."/>
            <person name="Copeland A."/>
            <person name="Hammon N."/>
            <person name="Pitluck S."/>
            <person name="Goodwin L.A."/>
            <person name="Han C."/>
            <person name="Tapia R."/>
            <person name="Brambilla E.M."/>
            <person name="Potter G."/>
            <person name="Land M."/>
            <person name="Ivanova N."/>
            <person name="Rohde M."/>
            <person name="Goker M."/>
            <person name="Detter J.C."/>
            <person name="Kyrpides N.C."/>
            <person name="Woyke T."/>
        </authorList>
    </citation>
    <scope>NUCLEOTIDE SEQUENCE [LARGE SCALE GENOMIC DNA]</scope>
    <source>
        <strain evidence="8 9">NA-128</strain>
    </source>
</reference>
<name>H8GFS8_9PSEU</name>
<feature type="domain" description="Protein kinase" evidence="7">
    <location>
        <begin position="15"/>
        <end position="268"/>
    </location>
</feature>
<dbReference type="InterPro" id="IPR000719">
    <property type="entry name" value="Prot_kinase_dom"/>
</dbReference>
<dbReference type="Proteomes" id="UP000004705">
    <property type="component" value="Chromosome"/>
</dbReference>
<protein>
    <submittedName>
        <fullName evidence="8">Serine/threonine protein kinase</fullName>
    </submittedName>
</protein>
<keyword evidence="4 5" id="KW-0067">ATP-binding</keyword>